<name>A0ABW4J729_9LACO</name>
<dbReference type="NCBIfam" id="TIGR00639">
    <property type="entry name" value="PurN"/>
    <property type="match status" value="1"/>
</dbReference>
<comment type="pathway">
    <text evidence="1 4">Purine metabolism; IMP biosynthesis via de novo pathway; N(2)-formyl-N(1)-(5-phospho-D-ribosyl)glycinamide from N(1)-(5-phospho-D-ribosyl)glycinamide (10-formyl THF route): step 1/1.</text>
</comment>
<dbReference type="PANTHER" id="PTHR43369:SF2">
    <property type="entry name" value="PHOSPHORIBOSYLGLYCINAMIDE FORMYLTRANSFERASE"/>
    <property type="match status" value="1"/>
</dbReference>
<feature type="binding site" evidence="4">
    <location>
        <begin position="90"/>
        <end position="93"/>
    </location>
    <ligand>
        <name>(6R)-10-formyltetrahydrofolate</name>
        <dbReference type="ChEBI" id="CHEBI:195366"/>
    </ligand>
</feature>
<keyword evidence="3 4" id="KW-0658">Purine biosynthesis</keyword>
<feature type="site" description="Raises pKa of active site His" evidence="4">
    <location>
        <position position="145"/>
    </location>
</feature>
<comment type="similarity">
    <text evidence="4">Belongs to the GART family.</text>
</comment>
<dbReference type="RefSeq" id="WP_125715181.1">
    <property type="nucleotide sequence ID" value="NZ_JBHTOP010000022.1"/>
</dbReference>
<feature type="domain" description="Formyl transferase N-terminal" evidence="5">
    <location>
        <begin position="2"/>
        <end position="182"/>
    </location>
</feature>
<dbReference type="SUPFAM" id="SSF53328">
    <property type="entry name" value="Formyltransferase"/>
    <property type="match status" value="1"/>
</dbReference>
<evidence type="ECO:0000259" key="5">
    <source>
        <dbReference type="Pfam" id="PF00551"/>
    </source>
</evidence>
<comment type="caution">
    <text evidence="6">The sequence shown here is derived from an EMBL/GenBank/DDBJ whole genome shotgun (WGS) entry which is preliminary data.</text>
</comment>
<dbReference type="InterPro" id="IPR004607">
    <property type="entry name" value="GART"/>
</dbReference>
<proteinExistence type="inferred from homology"/>
<keyword evidence="7" id="KW-1185">Reference proteome</keyword>
<feature type="binding site" evidence="4">
    <location>
        <position position="65"/>
    </location>
    <ligand>
        <name>(6R)-10-formyltetrahydrofolate</name>
        <dbReference type="ChEBI" id="CHEBI:195366"/>
    </ligand>
</feature>
<dbReference type="EC" id="2.1.2.2" evidence="4"/>
<dbReference type="HAMAP" id="MF_01930">
    <property type="entry name" value="PurN"/>
    <property type="match status" value="1"/>
</dbReference>
<accession>A0ABW4J729</accession>
<evidence type="ECO:0000313" key="6">
    <source>
        <dbReference type="EMBL" id="MFD1672017.1"/>
    </source>
</evidence>
<comment type="catalytic activity">
    <reaction evidence="4">
        <text>N(1)-(5-phospho-beta-D-ribosyl)glycinamide + (6R)-10-formyltetrahydrofolate = N(2)-formyl-N(1)-(5-phospho-beta-D-ribosyl)glycinamide + (6S)-5,6,7,8-tetrahydrofolate + H(+)</text>
        <dbReference type="Rhea" id="RHEA:15053"/>
        <dbReference type="ChEBI" id="CHEBI:15378"/>
        <dbReference type="ChEBI" id="CHEBI:57453"/>
        <dbReference type="ChEBI" id="CHEBI:143788"/>
        <dbReference type="ChEBI" id="CHEBI:147286"/>
        <dbReference type="ChEBI" id="CHEBI:195366"/>
        <dbReference type="EC" id="2.1.2.2"/>
    </reaction>
</comment>
<comment type="function">
    <text evidence="4">Catalyzes the transfer of a formyl group from 10-formyltetrahydrofolate to 5-phospho-ribosyl-glycinamide (GAR), producing 5-phospho-ribosyl-N-formylglycinamide (FGAR) and tetrahydrofolate.</text>
</comment>
<evidence type="ECO:0000313" key="7">
    <source>
        <dbReference type="Proteomes" id="UP001597267"/>
    </source>
</evidence>
<feature type="binding site" evidence="4">
    <location>
        <begin position="12"/>
        <end position="14"/>
    </location>
    <ligand>
        <name>N(1)-(5-phospho-beta-D-ribosyl)glycinamide</name>
        <dbReference type="ChEBI" id="CHEBI:143788"/>
    </ligand>
</feature>
<sequence>MKKIAIFASGTGTNFVALTKAIQQQHLPVTVSLLVCDHEDAQVLQRAAELKVPIFVINFKAYPNKAAAEQAILDQLAKAEVTAILLAGYMRIIGPTLLGAYTNKILNIHPALLPNFPGAHGIEDAFKAGVKTTGVTVHYIDAAVDSGPIIAQKAVPILAEDTLATLEARIHETEHQLYPAVLADLIKKGDL</sequence>
<dbReference type="Gene3D" id="3.40.50.170">
    <property type="entry name" value="Formyl transferase, N-terminal domain"/>
    <property type="match status" value="1"/>
</dbReference>
<dbReference type="GO" id="GO:0004644">
    <property type="term" value="F:phosphoribosylglycinamide formyltransferase activity"/>
    <property type="evidence" value="ECO:0007669"/>
    <property type="project" value="UniProtKB-EC"/>
</dbReference>
<dbReference type="InterPro" id="IPR036477">
    <property type="entry name" value="Formyl_transf_N_sf"/>
</dbReference>
<dbReference type="Proteomes" id="UP001597267">
    <property type="component" value="Unassembled WGS sequence"/>
</dbReference>
<feature type="binding site" evidence="4">
    <location>
        <position position="107"/>
    </location>
    <ligand>
        <name>(6R)-10-formyltetrahydrofolate</name>
        <dbReference type="ChEBI" id="CHEBI:195366"/>
    </ligand>
</feature>
<dbReference type="EMBL" id="JBHTOP010000022">
    <property type="protein sequence ID" value="MFD1672017.1"/>
    <property type="molecule type" value="Genomic_DNA"/>
</dbReference>
<keyword evidence="2 4" id="KW-0808">Transferase</keyword>
<protein>
    <recommendedName>
        <fullName evidence="4">Phosphoribosylglycinamide formyltransferase</fullName>
        <ecNumber evidence="4">2.1.2.2</ecNumber>
    </recommendedName>
    <alternativeName>
        <fullName evidence="4">5'-phosphoribosylglycinamide transformylase</fullName>
    </alternativeName>
    <alternativeName>
        <fullName evidence="4">GAR transformylase</fullName>
        <shortName evidence="4">GART</shortName>
    </alternativeName>
</protein>
<evidence type="ECO:0000256" key="3">
    <source>
        <dbReference type="ARBA" id="ARBA00022755"/>
    </source>
</evidence>
<evidence type="ECO:0000256" key="4">
    <source>
        <dbReference type="HAMAP-Rule" id="MF_01930"/>
    </source>
</evidence>
<evidence type="ECO:0000256" key="2">
    <source>
        <dbReference type="ARBA" id="ARBA00022679"/>
    </source>
</evidence>
<feature type="active site" description="Proton donor" evidence="4">
    <location>
        <position position="109"/>
    </location>
</feature>
<dbReference type="CDD" id="cd08645">
    <property type="entry name" value="FMT_core_GART"/>
    <property type="match status" value="1"/>
</dbReference>
<organism evidence="6 7">
    <name type="scientific">Agrilactobacillus yilanensis</name>
    <dbReference type="NCBI Taxonomy" id="2485997"/>
    <lineage>
        <taxon>Bacteria</taxon>
        <taxon>Bacillati</taxon>
        <taxon>Bacillota</taxon>
        <taxon>Bacilli</taxon>
        <taxon>Lactobacillales</taxon>
        <taxon>Lactobacillaceae</taxon>
        <taxon>Agrilactobacillus</taxon>
    </lineage>
</organism>
<dbReference type="Pfam" id="PF00551">
    <property type="entry name" value="Formyl_trans_N"/>
    <property type="match status" value="1"/>
</dbReference>
<reference evidence="7" key="1">
    <citation type="journal article" date="2019" name="Int. J. Syst. Evol. Microbiol.">
        <title>The Global Catalogue of Microorganisms (GCM) 10K type strain sequencing project: providing services to taxonomists for standard genome sequencing and annotation.</title>
        <authorList>
            <consortium name="The Broad Institute Genomics Platform"/>
            <consortium name="The Broad Institute Genome Sequencing Center for Infectious Disease"/>
            <person name="Wu L."/>
            <person name="Ma J."/>
        </authorList>
    </citation>
    <scope>NUCLEOTIDE SEQUENCE [LARGE SCALE GENOMIC DNA]</scope>
    <source>
        <strain evidence="7">CCM 8896</strain>
    </source>
</reference>
<evidence type="ECO:0000256" key="1">
    <source>
        <dbReference type="ARBA" id="ARBA00005054"/>
    </source>
</evidence>
<gene>
    <name evidence="4 6" type="primary">purN</name>
    <name evidence="6" type="ORF">ACFQ5M_07915</name>
</gene>
<dbReference type="PANTHER" id="PTHR43369">
    <property type="entry name" value="PHOSPHORIBOSYLGLYCINAMIDE FORMYLTRANSFERASE"/>
    <property type="match status" value="1"/>
</dbReference>
<dbReference type="InterPro" id="IPR002376">
    <property type="entry name" value="Formyl_transf_N"/>
</dbReference>